<feature type="domain" description="EF-hand" evidence="4">
    <location>
        <begin position="402"/>
        <end position="437"/>
    </location>
</feature>
<dbReference type="Pfam" id="PF13499">
    <property type="entry name" value="EF-hand_7"/>
    <property type="match status" value="1"/>
</dbReference>
<dbReference type="InterPro" id="IPR018247">
    <property type="entry name" value="EF_Hand_1_Ca_BS"/>
</dbReference>
<keyword evidence="1" id="KW-0479">Metal-binding</keyword>
<reference evidence="5" key="1">
    <citation type="submission" date="2022-07" db="EMBL/GenBank/DDBJ databases">
        <title>Chromosome-level genome of Muraenolepis orangiensis.</title>
        <authorList>
            <person name="Kim J."/>
        </authorList>
    </citation>
    <scope>NUCLEOTIDE SEQUENCE</scope>
    <source>
        <strain evidence="5">KU_S4_2022</strain>
        <tissue evidence="5">Muscle</tissue>
    </source>
</reference>
<dbReference type="GO" id="GO:0005654">
    <property type="term" value="C:nucleoplasm"/>
    <property type="evidence" value="ECO:0007669"/>
    <property type="project" value="TreeGrafter"/>
</dbReference>
<evidence type="ECO:0000256" key="2">
    <source>
        <dbReference type="ARBA" id="ARBA00022837"/>
    </source>
</evidence>
<dbReference type="SMART" id="SM00054">
    <property type="entry name" value="EFh"/>
    <property type="match status" value="2"/>
</dbReference>
<dbReference type="GO" id="GO:0005509">
    <property type="term" value="F:calcium ion binding"/>
    <property type="evidence" value="ECO:0007669"/>
    <property type="project" value="InterPro"/>
</dbReference>
<dbReference type="PANTHER" id="PTHR20875:SF2">
    <property type="entry name" value="EF-HAND CALCIUM-BINDING DOMAIN-CONTAINING PROTEIN 6"/>
    <property type="match status" value="1"/>
</dbReference>
<dbReference type="AlphaFoldDB" id="A0A9Q0ERC0"/>
<dbReference type="FunFam" id="1.10.238.10:FF:000179">
    <property type="entry name" value="EF-hand calcium-binding domain-containing protein 6"/>
    <property type="match status" value="1"/>
</dbReference>
<dbReference type="Proteomes" id="UP001148018">
    <property type="component" value="Unassembled WGS sequence"/>
</dbReference>
<name>A0A9Q0ERC0_9TELE</name>
<dbReference type="InterPro" id="IPR011992">
    <property type="entry name" value="EF-hand-dom_pair"/>
</dbReference>
<feature type="domain" description="EF-hand" evidence="4">
    <location>
        <begin position="694"/>
        <end position="729"/>
    </location>
</feature>
<dbReference type="EMBL" id="JANIIK010000036">
    <property type="protein sequence ID" value="KAJ3612112.1"/>
    <property type="molecule type" value="Genomic_DNA"/>
</dbReference>
<dbReference type="InterPro" id="IPR002048">
    <property type="entry name" value="EF_hand_dom"/>
</dbReference>
<keyword evidence="6" id="KW-1185">Reference proteome</keyword>
<evidence type="ECO:0000259" key="4">
    <source>
        <dbReference type="PROSITE" id="PS50222"/>
    </source>
</evidence>
<sequence>MVKDLTVEDLAVEDLTVEDRKSRSAQVPRAELRLALEVPYLYPTHAKRPDGRPPLRLGRARVSQLLNRLDPGHTGLVHRARLETLVPGGAGPSSTDGPVLEAPEDPEHGRVLCVPLHRGEEETGEVVSPAGGGEQTDRTSRTSQTPLRLQDKQPRSVLADLRLDDPECNGAPPRYPGPVSHTQLDEGSLQSPSGPAGGPGAPGLLGVVFRRLREGLEPRGATLDQRIQATTRLRPDGALRERDLRKVLEDSWVILEDEHFDHITRLLGFKDGRLDRSEFLDKQQQGEGNCGDGQNKPHFLSTEEERGTLNVLDQIQDQLTSDLRYKRQFMLQALCGTEEDEGETVLKSSLKNFLFTSDLPLRPEEFERLWISQPPGPVYQVESLRGLGLDQALSRLQELVKASAPVLKKAFSTFDPRGSGQVEVGAFRRVLESVCGSLSDPQFRHALGGLAVNWETGTVDWEVFLDRSVPEALRCHRPSMHLSSGAQRHPSMHLFSGTQRHPSMHLFSGTQRHPSMHLSSGAQRHPSMHLSIGAQRHPSMHLSSSTQRHPSMHLSSRTQRHPSMHLSSGAQRHPSMHLFSSTQRHPSMHLFSSTQRHPSMHLSSGTQRHPSMHLFSRSQREGSDKPSKFDITANEPASHPDFVLQFLRDLRPLEVNRAFQRNRLPAPNSTTGGPGVLSAQCVDVLLRLHHAVRSSWRSIRQAFVTYDPDRTGRVTMQDFRKVLLCFRLSLTEEELFHLGSFFDPSALGTISYNDFLRAYVH</sequence>
<proteinExistence type="predicted"/>
<dbReference type="InterPro" id="IPR052603">
    <property type="entry name" value="EFCB6"/>
</dbReference>
<accession>A0A9Q0ERC0</accession>
<evidence type="ECO:0000256" key="1">
    <source>
        <dbReference type="ARBA" id="ARBA00022723"/>
    </source>
</evidence>
<dbReference type="OrthoDB" id="26525at2759"/>
<dbReference type="PROSITE" id="PS00018">
    <property type="entry name" value="EF_HAND_1"/>
    <property type="match status" value="1"/>
</dbReference>
<dbReference type="PROSITE" id="PS50222">
    <property type="entry name" value="EF_HAND_2"/>
    <property type="match status" value="2"/>
</dbReference>
<keyword evidence="2" id="KW-0106">Calcium</keyword>
<dbReference type="PANTHER" id="PTHR20875">
    <property type="entry name" value="EF-HAND CALCIUM-BINDING DOMAIN-CONTAINING PROTEIN 6-RELATED"/>
    <property type="match status" value="1"/>
</dbReference>
<feature type="region of interest" description="Disordered" evidence="3">
    <location>
        <begin position="540"/>
        <end position="571"/>
    </location>
</feature>
<organism evidence="5 6">
    <name type="scientific">Muraenolepis orangiensis</name>
    <name type="common">Patagonian moray cod</name>
    <dbReference type="NCBI Taxonomy" id="630683"/>
    <lineage>
        <taxon>Eukaryota</taxon>
        <taxon>Metazoa</taxon>
        <taxon>Chordata</taxon>
        <taxon>Craniata</taxon>
        <taxon>Vertebrata</taxon>
        <taxon>Euteleostomi</taxon>
        <taxon>Actinopterygii</taxon>
        <taxon>Neopterygii</taxon>
        <taxon>Teleostei</taxon>
        <taxon>Neoteleostei</taxon>
        <taxon>Acanthomorphata</taxon>
        <taxon>Zeiogadaria</taxon>
        <taxon>Gadariae</taxon>
        <taxon>Gadiformes</taxon>
        <taxon>Muraenolepidoidei</taxon>
        <taxon>Muraenolepididae</taxon>
        <taxon>Muraenolepis</taxon>
    </lineage>
</organism>
<evidence type="ECO:0000313" key="5">
    <source>
        <dbReference type="EMBL" id="KAJ3612112.1"/>
    </source>
</evidence>
<comment type="caution">
    <text evidence="5">The sequence shown here is derived from an EMBL/GenBank/DDBJ whole genome shotgun (WGS) entry which is preliminary data.</text>
</comment>
<feature type="compositionally biased region" description="Polar residues" evidence="3">
    <location>
        <begin position="541"/>
        <end position="557"/>
    </location>
</feature>
<feature type="region of interest" description="Disordered" evidence="3">
    <location>
        <begin position="85"/>
        <end position="105"/>
    </location>
</feature>
<gene>
    <name evidence="5" type="ORF">NHX12_020389</name>
</gene>
<evidence type="ECO:0000256" key="3">
    <source>
        <dbReference type="SAM" id="MobiDB-lite"/>
    </source>
</evidence>
<evidence type="ECO:0000313" key="6">
    <source>
        <dbReference type="Proteomes" id="UP001148018"/>
    </source>
</evidence>
<dbReference type="Gene3D" id="1.10.238.10">
    <property type="entry name" value="EF-hand"/>
    <property type="match status" value="2"/>
</dbReference>
<dbReference type="SUPFAM" id="SSF47473">
    <property type="entry name" value="EF-hand"/>
    <property type="match status" value="1"/>
</dbReference>
<protein>
    <recommendedName>
        <fullName evidence="4">EF-hand domain-containing protein</fullName>
    </recommendedName>
</protein>
<feature type="region of interest" description="Disordered" evidence="3">
    <location>
        <begin position="120"/>
        <end position="200"/>
    </location>
</feature>